<evidence type="ECO:0000256" key="1">
    <source>
        <dbReference type="SAM" id="Phobius"/>
    </source>
</evidence>
<gene>
    <name evidence="2" type="ORF">UMC4404_21241</name>
</gene>
<evidence type="ECO:0000313" key="3">
    <source>
        <dbReference type="Proteomes" id="UP000049685"/>
    </source>
</evidence>
<evidence type="ECO:0000313" key="2">
    <source>
        <dbReference type="EMBL" id="CEN31541.1"/>
    </source>
</evidence>
<keyword evidence="1" id="KW-0812">Transmembrane</keyword>
<reference evidence="3" key="1">
    <citation type="submission" date="2015-01" db="EMBL/GenBank/DDBJ databases">
        <authorList>
            <person name="Aslett A.Martin."/>
            <person name="De Silva Nishadi"/>
        </authorList>
    </citation>
    <scope>NUCLEOTIDE SEQUENCE [LARGE SCALE GENOMIC DNA]</scope>
    <source>
        <strain evidence="3">UMC4404</strain>
    </source>
</reference>
<protein>
    <submittedName>
        <fullName evidence="2">Uncharacterized protein</fullName>
    </submittedName>
</protein>
<dbReference type="Proteomes" id="UP000049685">
    <property type="component" value="Unassembled WGS sequence"/>
</dbReference>
<dbReference type="EMBL" id="CDNY01000024">
    <property type="protein sequence ID" value="CEN31541.1"/>
    <property type="molecule type" value="Genomic_DNA"/>
</dbReference>
<feature type="transmembrane region" description="Helical" evidence="1">
    <location>
        <begin position="20"/>
        <end position="40"/>
    </location>
</feature>
<proteinExistence type="predicted"/>
<dbReference type="AlphaFoldDB" id="A0A9P1KZ14"/>
<keyword evidence="1" id="KW-1133">Transmembrane helix</keyword>
<accession>A0A9P1KZ14</accession>
<comment type="caution">
    <text evidence="2">The sequence shown here is derived from an EMBL/GenBank/DDBJ whole genome shotgun (WGS) entry which is preliminary data.</text>
</comment>
<name>A0A9P1KZ14_PARSO</name>
<dbReference type="RefSeq" id="WP_155488538.1">
    <property type="nucleotide sequence ID" value="NZ_CDNY01000024.1"/>
</dbReference>
<organism evidence="2 3">
    <name type="scientific">Paraclostridium sordellii</name>
    <name type="common">Clostridium sordellii</name>
    <dbReference type="NCBI Taxonomy" id="1505"/>
    <lineage>
        <taxon>Bacteria</taxon>
        <taxon>Bacillati</taxon>
        <taxon>Bacillota</taxon>
        <taxon>Clostridia</taxon>
        <taxon>Peptostreptococcales</taxon>
        <taxon>Peptostreptococcaceae</taxon>
        <taxon>Paraclostridium</taxon>
    </lineage>
</organism>
<sequence length="50" mass="5446">MNASFMVETGFLGIGILKSVLSLILSLLGIYAMTLGIKALKLYIKNNENK</sequence>
<keyword evidence="1" id="KW-0472">Membrane</keyword>